<protein>
    <recommendedName>
        <fullName evidence="2">Retrotransposon gag domain-containing protein</fullName>
    </recommendedName>
</protein>
<dbReference type="InterPro" id="IPR005162">
    <property type="entry name" value="Retrotrans_gag_dom"/>
</dbReference>
<feature type="domain" description="Retrotransposon gag" evidence="2">
    <location>
        <begin position="26"/>
        <end position="119"/>
    </location>
</feature>
<accession>A0AAD8TTR7</accession>
<organism evidence="3 4">
    <name type="scientific">Lolium multiflorum</name>
    <name type="common">Italian ryegrass</name>
    <name type="synonym">Lolium perenne subsp. multiflorum</name>
    <dbReference type="NCBI Taxonomy" id="4521"/>
    <lineage>
        <taxon>Eukaryota</taxon>
        <taxon>Viridiplantae</taxon>
        <taxon>Streptophyta</taxon>
        <taxon>Embryophyta</taxon>
        <taxon>Tracheophyta</taxon>
        <taxon>Spermatophyta</taxon>
        <taxon>Magnoliopsida</taxon>
        <taxon>Liliopsida</taxon>
        <taxon>Poales</taxon>
        <taxon>Poaceae</taxon>
        <taxon>BOP clade</taxon>
        <taxon>Pooideae</taxon>
        <taxon>Poodae</taxon>
        <taxon>Poeae</taxon>
        <taxon>Poeae Chloroplast Group 2 (Poeae type)</taxon>
        <taxon>Loliodinae</taxon>
        <taxon>Loliinae</taxon>
        <taxon>Lolium</taxon>
    </lineage>
</organism>
<reference evidence="3" key="1">
    <citation type="submission" date="2023-07" db="EMBL/GenBank/DDBJ databases">
        <title>A chromosome-level genome assembly of Lolium multiflorum.</title>
        <authorList>
            <person name="Chen Y."/>
            <person name="Copetti D."/>
            <person name="Kolliker R."/>
            <person name="Studer B."/>
        </authorList>
    </citation>
    <scope>NUCLEOTIDE SEQUENCE</scope>
    <source>
        <strain evidence="3">02402/16</strain>
        <tissue evidence="3">Leaf</tissue>
    </source>
</reference>
<comment type="caution">
    <text evidence="3">The sequence shown here is derived from an EMBL/GenBank/DDBJ whole genome shotgun (WGS) entry which is preliminary data.</text>
</comment>
<dbReference type="EMBL" id="JAUUTY010000001">
    <property type="protein sequence ID" value="KAK1691965.1"/>
    <property type="molecule type" value="Genomic_DNA"/>
</dbReference>
<dbReference type="Proteomes" id="UP001231189">
    <property type="component" value="Unassembled WGS sequence"/>
</dbReference>
<name>A0AAD8TTR7_LOLMU</name>
<feature type="compositionally biased region" description="Polar residues" evidence="1">
    <location>
        <begin position="160"/>
        <end position="178"/>
    </location>
</feature>
<dbReference type="AlphaFoldDB" id="A0AAD8TTR7"/>
<evidence type="ECO:0000313" key="3">
    <source>
        <dbReference type="EMBL" id="KAK1691965.1"/>
    </source>
</evidence>
<keyword evidence="4" id="KW-1185">Reference proteome</keyword>
<evidence type="ECO:0000259" key="2">
    <source>
        <dbReference type="Pfam" id="PF03732"/>
    </source>
</evidence>
<gene>
    <name evidence="3" type="ORF">QYE76_008662</name>
</gene>
<proteinExistence type="predicted"/>
<dbReference type="Pfam" id="PF03732">
    <property type="entry name" value="Retrotrans_gag"/>
    <property type="match status" value="1"/>
</dbReference>
<evidence type="ECO:0000256" key="1">
    <source>
        <dbReference type="SAM" id="MobiDB-lite"/>
    </source>
</evidence>
<feature type="region of interest" description="Disordered" evidence="1">
    <location>
        <begin position="160"/>
        <end position="191"/>
    </location>
</feature>
<evidence type="ECO:0000313" key="4">
    <source>
        <dbReference type="Proteomes" id="UP001231189"/>
    </source>
</evidence>
<sequence length="387" mass="43459">MLMTGSRKMENNLEVAGVEAAEKVLFATHYLSGPARAWWTSARAMNAGQMMTWEDFKLKFSKYHVPQGLIKKMRDEFRELKKGRMSVVEYRDRFLTRQGTPDETDTNEKRKERFLNGLHDEMQTVLVNIPFADLEALVDSAIQMEGKLHQANENRKRRMMNQSGPHHNQKYRNNSSGGFTPRYHKSPTETLGSLLKRKIKTVTDDAAVSMLMPPPSSKYLYKYEATRQLDGDLLINMAETAAPLLKWIKNEADEAAVRTMVPAPSSENIYKHEATGQLGGDLLMNLDETSVSLLKWIKNDPDEAAVKTMVPPLSSENLYKHKATGQLGGILFMKQTETAKPSLVKRIATAADEASAEAATKLLSAPPSGYVYKRKSKQQPGGNHPMV</sequence>